<dbReference type="AlphaFoldDB" id="X6LW13"/>
<comment type="caution">
    <text evidence="1">The sequence shown here is derived from an EMBL/GenBank/DDBJ whole genome shotgun (WGS) entry which is preliminary data.</text>
</comment>
<dbReference type="EMBL" id="ASPP01027442">
    <property type="protein sequence ID" value="ETO06143.1"/>
    <property type="molecule type" value="Genomic_DNA"/>
</dbReference>
<accession>X6LW13</accession>
<organism evidence="1 2">
    <name type="scientific">Reticulomyxa filosa</name>
    <dbReference type="NCBI Taxonomy" id="46433"/>
    <lineage>
        <taxon>Eukaryota</taxon>
        <taxon>Sar</taxon>
        <taxon>Rhizaria</taxon>
        <taxon>Retaria</taxon>
        <taxon>Foraminifera</taxon>
        <taxon>Monothalamids</taxon>
        <taxon>Reticulomyxidae</taxon>
        <taxon>Reticulomyxa</taxon>
    </lineage>
</organism>
<dbReference type="Proteomes" id="UP000023152">
    <property type="component" value="Unassembled WGS sequence"/>
</dbReference>
<sequence length="243" mass="29000">MYYHQSSSRSNSESSKWLCWSSPYQAIGIVRYEIEFSEHYHKTSAQSHMCQQVWMPLTPSPNNYTLRVHTICEFNQETHRSLPSPVLSVPAEFVILEHSKSLHYVFLLVNRLSHQEGYLLQLDIKGFLFYFFYFKKNLTFDKFFCLNKIKKGEKEIELPFEQLSEMDSDVLYSNERERIGPTETITVSDKMINYSLNWMALSNSYNNYSYGTRKANIFGIVYRYRLTWRQAFWKLLDELFQIT</sequence>
<evidence type="ECO:0000313" key="1">
    <source>
        <dbReference type="EMBL" id="ETO06143.1"/>
    </source>
</evidence>
<name>X6LW13_RETFI</name>
<proteinExistence type="predicted"/>
<reference evidence="1 2" key="1">
    <citation type="journal article" date="2013" name="Curr. Biol.">
        <title>The Genome of the Foraminiferan Reticulomyxa filosa.</title>
        <authorList>
            <person name="Glockner G."/>
            <person name="Hulsmann N."/>
            <person name="Schleicher M."/>
            <person name="Noegel A.A."/>
            <person name="Eichinger L."/>
            <person name="Gallinger C."/>
            <person name="Pawlowski J."/>
            <person name="Sierra R."/>
            <person name="Euteneuer U."/>
            <person name="Pillet L."/>
            <person name="Moustafa A."/>
            <person name="Platzer M."/>
            <person name="Groth M."/>
            <person name="Szafranski K."/>
            <person name="Schliwa M."/>
        </authorList>
    </citation>
    <scope>NUCLEOTIDE SEQUENCE [LARGE SCALE GENOMIC DNA]</scope>
</reference>
<protein>
    <submittedName>
        <fullName evidence="1">Uncharacterized protein</fullName>
    </submittedName>
</protein>
<keyword evidence="2" id="KW-1185">Reference proteome</keyword>
<evidence type="ECO:0000313" key="2">
    <source>
        <dbReference type="Proteomes" id="UP000023152"/>
    </source>
</evidence>
<gene>
    <name evidence="1" type="ORF">RFI_31253</name>
</gene>